<evidence type="ECO:0000256" key="2">
    <source>
        <dbReference type="SAM" id="MobiDB-lite"/>
    </source>
</evidence>
<dbReference type="Pfam" id="PF03004">
    <property type="entry name" value="Transposase_24"/>
    <property type="match status" value="1"/>
</dbReference>
<organism evidence="3 4">
    <name type="scientific">Quercus suber</name>
    <name type="common">Cork oak</name>
    <dbReference type="NCBI Taxonomy" id="58331"/>
    <lineage>
        <taxon>Eukaryota</taxon>
        <taxon>Viridiplantae</taxon>
        <taxon>Streptophyta</taxon>
        <taxon>Embryophyta</taxon>
        <taxon>Tracheophyta</taxon>
        <taxon>Spermatophyta</taxon>
        <taxon>Magnoliopsida</taxon>
        <taxon>eudicotyledons</taxon>
        <taxon>Gunneridae</taxon>
        <taxon>Pentapetalae</taxon>
        <taxon>rosids</taxon>
        <taxon>fabids</taxon>
        <taxon>Fagales</taxon>
        <taxon>Fagaceae</taxon>
        <taxon>Quercus</taxon>
    </lineage>
</organism>
<evidence type="ECO:0000256" key="1">
    <source>
        <dbReference type="SAM" id="Coils"/>
    </source>
</evidence>
<feature type="coiled-coil region" evidence="1">
    <location>
        <begin position="99"/>
        <end position="153"/>
    </location>
</feature>
<accession>A0AAW0LWZ8</accession>
<dbReference type="EMBL" id="PKMF04000044">
    <property type="protein sequence ID" value="KAK7855578.1"/>
    <property type="molecule type" value="Genomic_DNA"/>
</dbReference>
<feature type="compositionally biased region" description="Polar residues" evidence="2">
    <location>
        <begin position="15"/>
        <end position="27"/>
    </location>
</feature>
<proteinExistence type="predicted"/>
<name>A0AAW0LWZ8_QUESU</name>
<gene>
    <name evidence="3" type="ORF">CFP56_027331</name>
</gene>
<comment type="caution">
    <text evidence="3">The sequence shown here is derived from an EMBL/GenBank/DDBJ whole genome shotgun (WGS) entry which is preliminary data.</text>
</comment>
<dbReference type="AlphaFoldDB" id="A0AAW0LWZ8"/>
<dbReference type="InterPro" id="IPR004252">
    <property type="entry name" value="Probable_transposase_24"/>
</dbReference>
<dbReference type="Proteomes" id="UP000237347">
    <property type="component" value="Unassembled WGS sequence"/>
</dbReference>
<sequence>MFLKNKENRDKNDVIHTSCSKGFQQRSAGEKEKTSHNPSRIELFDITHVQGNGQAVNEPTQDALVFGPERQGRVRCYGARVTPTKLWGSYSSRMHDLKKRLHESEHKHLESKHKCLEADAELKEEVKHLKSMLEQQAIQMAELRRRFEEQEAS</sequence>
<protein>
    <submittedName>
        <fullName evidence="3">Uncharacterized protein</fullName>
    </submittedName>
</protein>
<keyword evidence="1" id="KW-0175">Coiled coil</keyword>
<feature type="compositionally biased region" description="Basic and acidic residues" evidence="2">
    <location>
        <begin position="1"/>
        <end position="14"/>
    </location>
</feature>
<keyword evidence="4" id="KW-1185">Reference proteome</keyword>
<evidence type="ECO:0000313" key="3">
    <source>
        <dbReference type="EMBL" id="KAK7855578.1"/>
    </source>
</evidence>
<feature type="region of interest" description="Disordered" evidence="2">
    <location>
        <begin position="1"/>
        <end position="38"/>
    </location>
</feature>
<reference evidence="3 4" key="1">
    <citation type="journal article" date="2018" name="Sci. Data">
        <title>The draft genome sequence of cork oak.</title>
        <authorList>
            <person name="Ramos A.M."/>
            <person name="Usie A."/>
            <person name="Barbosa P."/>
            <person name="Barros P.M."/>
            <person name="Capote T."/>
            <person name="Chaves I."/>
            <person name="Simoes F."/>
            <person name="Abreu I."/>
            <person name="Carrasquinho I."/>
            <person name="Faro C."/>
            <person name="Guimaraes J.B."/>
            <person name="Mendonca D."/>
            <person name="Nobrega F."/>
            <person name="Rodrigues L."/>
            <person name="Saibo N.J.M."/>
            <person name="Varela M.C."/>
            <person name="Egas C."/>
            <person name="Matos J."/>
            <person name="Miguel C.M."/>
            <person name="Oliveira M.M."/>
            <person name="Ricardo C.P."/>
            <person name="Goncalves S."/>
        </authorList>
    </citation>
    <scope>NUCLEOTIDE SEQUENCE [LARGE SCALE GENOMIC DNA]</scope>
    <source>
        <strain evidence="4">cv. HL8</strain>
    </source>
</reference>
<evidence type="ECO:0000313" key="4">
    <source>
        <dbReference type="Proteomes" id="UP000237347"/>
    </source>
</evidence>